<accession>A0ACC2IAB5</accession>
<comment type="caution">
    <text evidence="1">The sequence shown here is derived from an EMBL/GenBank/DDBJ whole genome shotgun (WGS) entry which is preliminary data.</text>
</comment>
<organism evidence="1 2">
    <name type="scientific">Boeremia exigua</name>
    <dbReference type="NCBI Taxonomy" id="749465"/>
    <lineage>
        <taxon>Eukaryota</taxon>
        <taxon>Fungi</taxon>
        <taxon>Dikarya</taxon>
        <taxon>Ascomycota</taxon>
        <taxon>Pezizomycotina</taxon>
        <taxon>Dothideomycetes</taxon>
        <taxon>Pleosporomycetidae</taxon>
        <taxon>Pleosporales</taxon>
        <taxon>Pleosporineae</taxon>
        <taxon>Didymellaceae</taxon>
        <taxon>Boeremia</taxon>
    </lineage>
</organism>
<protein>
    <submittedName>
        <fullName evidence="1">Uncharacterized protein</fullName>
    </submittedName>
</protein>
<dbReference type="EMBL" id="JAPHNI010000352">
    <property type="protein sequence ID" value="KAJ8112085.1"/>
    <property type="molecule type" value="Genomic_DNA"/>
</dbReference>
<keyword evidence="2" id="KW-1185">Reference proteome</keyword>
<evidence type="ECO:0000313" key="2">
    <source>
        <dbReference type="Proteomes" id="UP001153331"/>
    </source>
</evidence>
<evidence type="ECO:0000313" key="1">
    <source>
        <dbReference type="EMBL" id="KAJ8112085.1"/>
    </source>
</evidence>
<proteinExistence type="predicted"/>
<dbReference type="Proteomes" id="UP001153331">
    <property type="component" value="Unassembled WGS sequence"/>
</dbReference>
<gene>
    <name evidence="1" type="ORF">OPT61_g5460</name>
</gene>
<reference evidence="1" key="1">
    <citation type="submission" date="2022-11" db="EMBL/GenBank/DDBJ databases">
        <title>Genome Sequence of Boeremia exigua.</title>
        <authorList>
            <person name="Buettner E."/>
        </authorList>
    </citation>
    <scope>NUCLEOTIDE SEQUENCE</scope>
    <source>
        <strain evidence="1">CU02</strain>
    </source>
</reference>
<sequence>MKVAEHGADRVAEAHVHVEGRVSALEEYGEYVDDHDKAICCYVAVEEGDKIRVSGRFSGTTLAVTYDVHVDGVCRKTNSTVGKSVQVQKNKKLDVESFLYQTPNGTVDTNILVAPYSGPMSLDKQGPETVGTIDLCVYVTRQFDVEHENNDTCKYDKASEAGLATYKDLPPQFQMVCEKNCSTLDAPKANREKKKMYAMRAGKEPWAIFRFHYRTKESIFDKNMKLTYHPTDKAFAKKKAHTLDLELVPLLLLGTKPAGKNDGENSIRTSSPPPPDTPLTPAKGSKKSQSSQPKVVVKKQQNKSNLDDAGPTLELKSTKSTQSIGVTELLHEATGAMPTSEDLQSAHTDIKNGHLTTVTAKTASTKIARGDNSVAKAEDGGDSTPTPKKSTKKPVKKAAEPANTDTRKDSANEIVSQVADKEDTKLVDPPTPAVTAEVSTVPTVSHPAGVPGDFDAIAFPNTMAVQANDMPSIKDLVKSGAKGFTSPLKKASAKPTSLEMIISTDLQMPTIPPAPATPTKRPPEGTLTPPPDIKRMKTDILPPLTPTHLLRPVSASPSPRTLSIEAQVAEQRKRLEAMRSKRAEIAKKKAVVDERMAPYKQRMAEELERLSQEMAMEEAMMAEEEEDYNASEKMLAEFERGVDGV</sequence>
<name>A0ACC2IAB5_9PLEO</name>